<dbReference type="RefSeq" id="WP_107786386.1">
    <property type="nucleotide sequence ID" value="NZ_QAOL01000008.1"/>
</dbReference>
<reference evidence="1 2" key="1">
    <citation type="submission" date="2018-04" db="EMBL/GenBank/DDBJ databases">
        <title>Active sludge and wastewater microbial communities from Klosterneuburg, Austria.</title>
        <authorList>
            <person name="Wagner M."/>
        </authorList>
    </citation>
    <scope>NUCLEOTIDE SEQUENCE [LARGE SCALE GENOMIC DNA]</scope>
    <source>
        <strain evidence="1 2">Nm4</strain>
    </source>
</reference>
<evidence type="ECO:0000313" key="1">
    <source>
        <dbReference type="EMBL" id="PTQ86835.1"/>
    </source>
</evidence>
<protein>
    <submittedName>
        <fullName evidence="1">Uncharacterized protein</fullName>
    </submittedName>
</protein>
<evidence type="ECO:0000313" key="2">
    <source>
        <dbReference type="Proteomes" id="UP000244110"/>
    </source>
</evidence>
<dbReference type="Proteomes" id="UP000244110">
    <property type="component" value="Unassembled WGS sequence"/>
</dbReference>
<proteinExistence type="predicted"/>
<dbReference type="EMBL" id="QAOL01000008">
    <property type="protein sequence ID" value="PTQ86835.1"/>
    <property type="molecule type" value="Genomic_DNA"/>
</dbReference>
<comment type="caution">
    <text evidence="1">The sequence shown here is derived from an EMBL/GenBank/DDBJ whole genome shotgun (WGS) entry which is preliminary data.</text>
</comment>
<accession>A0A2T5ISL0</accession>
<dbReference type="AlphaFoldDB" id="A0A2T5ISL0"/>
<name>A0A2T5ISL0_9PROT</name>
<sequence>MPRFINIPPAEGIPGPTGPKAGPPFIYSVNTADQNPGGGYFRLSDADVSGSNFMYFNTTTSDGYDMTDDFNSYEAGGRLYFEQAVGNKRVSFLITSIEFKTTYWKIGVVYISGVNLVPGTYVLAYYDTTETRTYTDLSDPDLPPASSNPGMAVILDNISGNATGQKCVAVSDGNVYTVVGRVTILHDNETHALVFPNTSITWAASEVDGLTKLVASGPHGLTSGMCDGKAELHIAEASIGFALNDLLPITSVINSTEIQTSFPWPGESTAAPIISAVGATGQLKPTKMPPLRKNSRIIIDANYIASGSGVKTVAVKLGDNDIFTPPNITTATTLHIPVEVYNKNATDSQETRVSIASATGYGTGAPGATFNVETNAGAADITFQFSASAVNELIGVRSRFIEVVH</sequence>
<gene>
    <name evidence="1" type="ORF">C8R28_100830</name>
</gene>
<organism evidence="1 2">
    <name type="scientific">Nitrosomonas ureae</name>
    <dbReference type="NCBI Taxonomy" id="44577"/>
    <lineage>
        <taxon>Bacteria</taxon>
        <taxon>Pseudomonadati</taxon>
        <taxon>Pseudomonadota</taxon>
        <taxon>Betaproteobacteria</taxon>
        <taxon>Nitrosomonadales</taxon>
        <taxon>Nitrosomonadaceae</taxon>
        <taxon>Nitrosomonas</taxon>
    </lineage>
</organism>